<evidence type="ECO:0000256" key="10">
    <source>
        <dbReference type="ARBA" id="ARBA00055254"/>
    </source>
</evidence>
<dbReference type="GO" id="GO:0042805">
    <property type="term" value="F:actinin binding"/>
    <property type="evidence" value="ECO:0007669"/>
    <property type="project" value="TreeGrafter"/>
</dbReference>
<keyword evidence="8 12" id="KW-0440">LIM domain</keyword>
<dbReference type="SMART" id="SM00132">
    <property type="entry name" value="LIM"/>
    <property type="match status" value="6"/>
</dbReference>
<keyword evidence="7" id="KW-0007">Acetylation</keyword>
<name>A0AAE1LN29_9NEOP</name>
<comment type="function">
    <text evidence="10">Seems to have a role in zinc absorption and may function as an intracellular zinc transport protein.</text>
</comment>
<proteinExistence type="predicted"/>
<dbReference type="AlphaFoldDB" id="A0AAE1LN29"/>
<keyword evidence="2" id="KW-0488">Methylation</keyword>
<feature type="domain" description="LIM zinc-binding" evidence="13">
    <location>
        <begin position="270"/>
        <end position="331"/>
    </location>
</feature>
<evidence type="ECO:0000256" key="3">
    <source>
        <dbReference type="ARBA" id="ARBA00022541"/>
    </source>
</evidence>
<gene>
    <name evidence="14" type="ORF">KUF71_013667</name>
</gene>
<dbReference type="GO" id="GO:0008307">
    <property type="term" value="F:structural constituent of muscle"/>
    <property type="evidence" value="ECO:0007669"/>
    <property type="project" value="TreeGrafter"/>
</dbReference>
<keyword evidence="15" id="KW-1185">Reference proteome</keyword>
<dbReference type="SUPFAM" id="SSF57716">
    <property type="entry name" value="Glucocorticoid receptor-like (DNA-binding domain)"/>
    <property type="match status" value="10"/>
</dbReference>
<dbReference type="Pfam" id="PF00412">
    <property type="entry name" value="LIM"/>
    <property type="match status" value="6"/>
</dbReference>
<evidence type="ECO:0000256" key="11">
    <source>
        <dbReference type="ARBA" id="ARBA00072537"/>
    </source>
</evidence>
<evidence type="ECO:0000256" key="9">
    <source>
        <dbReference type="ARBA" id="ARBA00023242"/>
    </source>
</evidence>
<dbReference type="GO" id="GO:0046872">
    <property type="term" value="F:metal ion binding"/>
    <property type="evidence" value="ECO:0007669"/>
    <property type="project" value="UniProtKB-KW"/>
</dbReference>
<dbReference type="PANTHER" id="PTHR24215">
    <property type="entry name" value="RHO-GTPASE-ACTIVATING PROTEIN LRG1"/>
    <property type="match status" value="1"/>
</dbReference>
<evidence type="ECO:0000256" key="5">
    <source>
        <dbReference type="ARBA" id="ARBA00022737"/>
    </source>
</evidence>
<dbReference type="PROSITE" id="PS50023">
    <property type="entry name" value="LIM_DOMAIN_2"/>
    <property type="match status" value="5"/>
</dbReference>
<keyword evidence="6 12" id="KW-0862">Zinc</keyword>
<evidence type="ECO:0000256" key="4">
    <source>
        <dbReference type="ARBA" id="ARBA00022723"/>
    </source>
</evidence>
<evidence type="ECO:0000313" key="14">
    <source>
        <dbReference type="EMBL" id="KAK3925460.1"/>
    </source>
</evidence>
<feature type="domain" description="LIM zinc-binding" evidence="13">
    <location>
        <begin position="373"/>
        <end position="434"/>
    </location>
</feature>
<dbReference type="GO" id="GO:0005634">
    <property type="term" value="C:nucleus"/>
    <property type="evidence" value="ECO:0007669"/>
    <property type="project" value="UniProtKB-SubCell"/>
</dbReference>
<dbReference type="PANTHER" id="PTHR24215:SF35">
    <property type="entry name" value="MUSCLE LIM PROTEIN MLP84B"/>
    <property type="match status" value="1"/>
</dbReference>
<dbReference type="Gene3D" id="2.10.110.10">
    <property type="entry name" value="Cysteine Rich Protein"/>
    <property type="match status" value="6"/>
</dbReference>
<evidence type="ECO:0000256" key="8">
    <source>
        <dbReference type="ARBA" id="ARBA00023038"/>
    </source>
</evidence>
<keyword evidence="5" id="KW-0677">Repeat</keyword>
<evidence type="ECO:0000259" key="13">
    <source>
        <dbReference type="PROSITE" id="PS50023"/>
    </source>
</evidence>
<feature type="domain" description="LIM zinc-binding" evidence="13">
    <location>
        <begin position="9"/>
        <end position="69"/>
    </location>
</feature>
<dbReference type="CDD" id="cd09404">
    <property type="entry name" value="LIM1_MLP84B_like"/>
    <property type="match status" value="1"/>
</dbReference>
<dbReference type="InterPro" id="IPR001781">
    <property type="entry name" value="Znf_LIM"/>
</dbReference>
<dbReference type="FunFam" id="2.10.110.10:FF:000001">
    <property type="entry name" value="Cysteine and glycine-rich protein 1"/>
    <property type="match status" value="5"/>
</dbReference>
<dbReference type="CDD" id="cd09326">
    <property type="entry name" value="LIM_CRP_like"/>
    <property type="match status" value="4"/>
</dbReference>
<comment type="subcellular location">
    <subcellularLocation>
        <location evidence="1">Nucleus</location>
    </subcellularLocation>
</comment>
<keyword evidence="9" id="KW-0539">Nucleus</keyword>
<dbReference type="GO" id="GO:0045214">
    <property type="term" value="P:sarcomere organization"/>
    <property type="evidence" value="ECO:0007669"/>
    <property type="project" value="TreeGrafter"/>
</dbReference>
<organism evidence="14 15">
    <name type="scientific">Frankliniella fusca</name>
    <dbReference type="NCBI Taxonomy" id="407009"/>
    <lineage>
        <taxon>Eukaryota</taxon>
        <taxon>Metazoa</taxon>
        <taxon>Ecdysozoa</taxon>
        <taxon>Arthropoda</taxon>
        <taxon>Hexapoda</taxon>
        <taxon>Insecta</taxon>
        <taxon>Pterygota</taxon>
        <taxon>Neoptera</taxon>
        <taxon>Paraneoptera</taxon>
        <taxon>Thysanoptera</taxon>
        <taxon>Terebrantia</taxon>
        <taxon>Thripoidea</taxon>
        <taxon>Thripidae</taxon>
        <taxon>Frankliniella</taxon>
    </lineage>
</organism>
<evidence type="ECO:0000313" key="15">
    <source>
        <dbReference type="Proteomes" id="UP001219518"/>
    </source>
</evidence>
<keyword evidence="3" id="KW-0517">Myogenesis</keyword>
<dbReference type="PROSITE" id="PS00478">
    <property type="entry name" value="LIM_DOMAIN_1"/>
    <property type="match status" value="5"/>
</dbReference>
<reference evidence="14" key="1">
    <citation type="submission" date="2021-07" db="EMBL/GenBank/DDBJ databases">
        <authorList>
            <person name="Catto M.A."/>
            <person name="Jacobson A."/>
            <person name="Kennedy G."/>
            <person name="Labadie P."/>
            <person name="Hunt B.G."/>
            <person name="Srinivasan R."/>
        </authorList>
    </citation>
    <scope>NUCLEOTIDE SEQUENCE</scope>
    <source>
        <strain evidence="14">PL_HMW_Pooled</strain>
        <tissue evidence="14">Head</tissue>
    </source>
</reference>
<feature type="domain" description="LIM zinc-binding" evidence="13">
    <location>
        <begin position="471"/>
        <end position="532"/>
    </location>
</feature>
<dbReference type="EMBL" id="JAHWGI010001227">
    <property type="protein sequence ID" value="KAK3925460.1"/>
    <property type="molecule type" value="Genomic_DNA"/>
</dbReference>
<accession>A0AAE1LN29</accession>
<dbReference type="FunFam" id="2.10.110.10:FF:000054">
    <property type="entry name" value="Cysteine-rich protein 1"/>
    <property type="match status" value="1"/>
</dbReference>
<evidence type="ECO:0000256" key="1">
    <source>
        <dbReference type="ARBA" id="ARBA00004123"/>
    </source>
</evidence>
<dbReference type="Proteomes" id="UP001219518">
    <property type="component" value="Unassembled WGS sequence"/>
</dbReference>
<evidence type="ECO:0000256" key="7">
    <source>
        <dbReference type="ARBA" id="ARBA00022990"/>
    </source>
</evidence>
<evidence type="ECO:0000256" key="6">
    <source>
        <dbReference type="ARBA" id="ARBA00022833"/>
    </source>
</evidence>
<reference evidence="14" key="2">
    <citation type="journal article" date="2023" name="BMC Genomics">
        <title>Pest status, molecular evolution, and epigenetic factors derived from the genome assembly of Frankliniella fusca, a thysanopteran phytovirus vector.</title>
        <authorList>
            <person name="Catto M.A."/>
            <person name="Labadie P.E."/>
            <person name="Jacobson A.L."/>
            <person name="Kennedy G.G."/>
            <person name="Srinivasan R."/>
            <person name="Hunt B.G."/>
        </authorList>
    </citation>
    <scope>NUCLEOTIDE SEQUENCE</scope>
    <source>
        <strain evidence="14">PL_HMW_Pooled</strain>
    </source>
</reference>
<protein>
    <recommendedName>
        <fullName evidence="11">Cysteine-rich protein 1</fullName>
    </recommendedName>
</protein>
<dbReference type="GO" id="GO:0007517">
    <property type="term" value="P:muscle organ development"/>
    <property type="evidence" value="ECO:0007669"/>
    <property type="project" value="UniProtKB-KW"/>
</dbReference>
<dbReference type="GO" id="GO:0060537">
    <property type="term" value="P:muscle tissue development"/>
    <property type="evidence" value="ECO:0007669"/>
    <property type="project" value="UniProtKB-ARBA"/>
</dbReference>
<dbReference type="GO" id="GO:0030018">
    <property type="term" value="C:Z disc"/>
    <property type="evidence" value="ECO:0007669"/>
    <property type="project" value="TreeGrafter"/>
</dbReference>
<feature type="domain" description="LIM zinc-binding" evidence="13">
    <location>
        <begin position="113"/>
        <end position="174"/>
    </location>
</feature>
<comment type="caution">
    <text evidence="14">The sequence shown here is derived from an EMBL/GenBank/DDBJ whole genome shotgun (WGS) entry which is preliminary data.</text>
</comment>
<keyword evidence="4 12" id="KW-0479">Metal-binding</keyword>
<evidence type="ECO:0000256" key="12">
    <source>
        <dbReference type="PROSITE-ProRule" id="PRU00125"/>
    </source>
</evidence>
<evidence type="ECO:0000256" key="2">
    <source>
        <dbReference type="ARBA" id="ARBA00022481"/>
    </source>
</evidence>
<sequence>MPFKPIENPKCPKCGKSVYAAEEKVAGGFKFHKMCFKCGMCNKMLDSTNCAEHEGELYCKNCHARKYGPKGYGFGGGAGCLSMDTGEHLSGYVGEGARAPMEPRAIAKAPEGEGCPRCGGYVYAAEQMLARGRGWHLSCYRCKTCNHWLDSTTVCDGSDGEVYCKATKCEWCDMPVVRPLLFQGFHKECFKCGDCAKRLDSVLVCEGPDKDIYCKACYGKKFGPKGYGYGQGAGALQSDASIYTNGTGEHLANKPNTLHDVAKIQAPKGEGCPRCGGRVYAAEQVLAKGREWHRKCFKCRDCTKQLDSMLACDGPDKDVYCKTCYGKKYGPHGYGFGGGAGFLQTDGLTDDEISSMRPFYNPDTTSIKASPGQGCPRCGGAVFAAEQQLAKGTMWHKKCFNCADCHRPLDSMLACDGPDKEIYCRACYGKKYGPKGFGYGFAPTLVSTSGESTCQFNDARPTHGARAQEGKGCPRCGFEVYAAEQMISKTRIWHKRCFNCRDCGRSLDSTNLNDGPDNDIYCRGCYARNFGPKGCGFGIGAGALTMA</sequence>